<dbReference type="Pfam" id="PF13563">
    <property type="entry name" value="2_5_RNA_ligase2"/>
    <property type="match status" value="1"/>
</dbReference>
<organism evidence="1 2">
    <name type="scientific">Sulfobacillus thermosulfidooxidans</name>
    <dbReference type="NCBI Taxonomy" id="28034"/>
    <lineage>
        <taxon>Bacteria</taxon>
        <taxon>Bacillati</taxon>
        <taxon>Bacillota</taxon>
        <taxon>Clostridia</taxon>
        <taxon>Eubacteriales</taxon>
        <taxon>Clostridiales Family XVII. Incertae Sedis</taxon>
        <taxon>Sulfobacillus</taxon>
    </lineage>
</organism>
<keyword evidence="1" id="KW-0436">Ligase</keyword>
<dbReference type="PANTHER" id="PTHR40037">
    <property type="entry name" value="PHOSPHOESTERASE YJCG-RELATED"/>
    <property type="match status" value="1"/>
</dbReference>
<dbReference type="PANTHER" id="PTHR40037:SF1">
    <property type="entry name" value="PHOSPHOESTERASE SAOUHSC_00951-RELATED"/>
    <property type="match status" value="1"/>
</dbReference>
<dbReference type="SUPFAM" id="SSF55144">
    <property type="entry name" value="LigT-like"/>
    <property type="match status" value="1"/>
</dbReference>
<name>A0A2T2WSI2_SULTH</name>
<sequence length="227" mass="26090">MPCRIMAIMQSGDGVYSTFCEPWGLKELTRIKSPYLWRTDKGKGSLSIDGNALIIPVALPEALERLRLEGDPSARQLPAHVTVHFPFADEPKTKIVTPELKKLVGRIETFRIQFDCLDHFDMPDEVIYYLKVSSTPQLVTLFHTIWNKFRAYPPYEGKHQTIVPHITLARYARPVSEEKVARLLEAVEQHRHELHWEISEVEWVNVQPGVPGCRILGSFPLKRKAIR</sequence>
<reference evidence="1 2" key="1">
    <citation type="journal article" date="2014" name="BMC Genomics">
        <title>Comparison of environmental and isolate Sulfobacillus genomes reveals diverse carbon, sulfur, nitrogen, and hydrogen metabolisms.</title>
        <authorList>
            <person name="Justice N.B."/>
            <person name="Norman A."/>
            <person name="Brown C.T."/>
            <person name="Singh A."/>
            <person name="Thomas B.C."/>
            <person name="Banfield J.F."/>
        </authorList>
    </citation>
    <scope>NUCLEOTIDE SEQUENCE [LARGE SCALE GENOMIC DNA]</scope>
    <source>
        <strain evidence="1">AMDSBA5</strain>
    </source>
</reference>
<evidence type="ECO:0000313" key="1">
    <source>
        <dbReference type="EMBL" id="PSR25206.1"/>
    </source>
</evidence>
<dbReference type="InterPro" id="IPR009097">
    <property type="entry name" value="Cyclic_Pdiesterase"/>
</dbReference>
<dbReference type="InterPro" id="IPR050580">
    <property type="entry name" value="2H_phosphoesterase_YjcG-like"/>
</dbReference>
<dbReference type="Proteomes" id="UP000242705">
    <property type="component" value="Unassembled WGS sequence"/>
</dbReference>
<protein>
    <submittedName>
        <fullName evidence="1">2'-5' RNA ligase family protein</fullName>
    </submittedName>
</protein>
<dbReference type="EMBL" id="PXYX01000034">
    <property type="protein sequence ID" value="PSR25206.1"/>
    <property type="molecule type" value="Genomic_DNA"/>
</dbReference>
<comment type="caution">
    <text evidence="1">The sequence shown here is derived from an EMBL/GenBank/DDBJ whole genome shotgun (WGS) entry which is preliminary data.</text>
</comment>
<proteinExistence type="predicted"/>
<gene>
    <name evidence="1" type="ORF">C7B47_12740</name>
</gene>
<accession>A0A2T2WSI2</accession>
<evidence type="ECO:0000313" key="2">
    <source>
        <dbReference type="Proteomes" id="UP000242705"/>
    </source>
</evidence>
<dbReference type="Gene3D" id="3.90.1140.10">
    <property type="entry name" value="Cyclic phosphodiesterase"/>
    <property type="match status" value="1"/>
</dbReference>
<dbReference type="GO" id="GO:0016874">
    <property type="term" value="F:ligase activity"/>
    <property type="evidence" value="ECO:0007669"/>
    <property type="project" value="UniProtKB-KW"/>
</dbReference>
<dbReference type="AlphaFoldDB" id="A0A2T2WSI2"/>